<proteinExistence type="predicted"/>
<reference evidence="3" key="1">
    <citation type="journal article" date="2019" name="Int. J. Syst. Evol. Microbiol.">
        <title>The Global Catalogue of Microorganisms (GCM) 10K type strain sequencing project: providing services to taxonomists for standard genome sequencing and annotation.</title>
        <authorList>
            <consortium name="The Broad Institute Genomics Platform"/>
            <consortium name="The Broad Institute Genome Sequencing Center for Infectious Disease"/>
            <person name="Wu L."/>
            <person name="Ma J."/>
        </authorList>
    </citation>
    <scope>NUCLEOTIDE SEQUENCE [LARGE SCALE GENOMIC DNA]</scope>
    <source>
        <strain evidence="3">NBRC 108728</strain>
    </source>
</reference>
<name>A0ABM8GN99_9MICO</name>
<dbReference type="Gene3D" id="3.40.630.30">
    <property type="match status" value="1"/>
</dbReference>
<accession>A0ABM8GN99</accession>
<sequence>MRSAPARPPIHPLTDGLVALRLRTEFDFDVITTGQRDPQIVRWLSDAPVPDDSPTRSVGRAVNQWSTGRGTPFVIADLQSSVPLGLINLRFETDTEALVAYSVFPDARGRGVAPRALALLTTWAFPTLELTQVTLEADRLNLASIRVAEKTGFRWIRDRRGTVEEGETSVMAVFQLDSEDAAKAAR</sequence>
<evidence type="ECO:0000313" key="3">
    <source>
        <dbReference type="Proteomes" id="UP001321486"/>
    </source>
</evidence>
<organism evidence="2 3">
    <name type="scientific">Frondihabitans sucicola</name>
    <dbReference type="NCBI Taxonomy" id="1268041"/>
    <lineage>
        <taxon>Bacteria</taxon>
        <taxon>Bacillati</taxon>
        <taxon>Actinomycetota</taxon>
        <taxon>Actinomycetes</taxon>
        <taxon>Micrococcales</taxon>
        <taxon>Microbacteriaceae</taxon>
        <taxon>Frondihabitans</taxon>
    </lineage>
</organism>
<evidence type="ECO:0000313" key="2">
    <source>
        <dbReference type="EMBL" id="BDZ49708.1"/>
    </source>
</evidence>
<dbReference type="InterPro" id="IPR000182">
    <property type="entry name" value="GNAT_dom"/>
</dbReference>
<keyword evidence="3" id="KW-1185">Reference proteome</keyword>
<feature type="domain" description="N-acetyltransferase" evidence="1">
    <location>
        <begin position="26"/>
        <end position="177"/>
    </location>
</feature>
<dbReference type="InterPro" id="IPR051908">
    <property type="entry name" value="Ribosomal_N-acetyltransferase"/>
</dbReference>
<dbReference type="RefSeq" id="WP_286346434.1">
    <property type="nucleotide sequence ID" value="NZ_AP027732.1"/>
</dbReference>
<dbReference type="EMBL" id="AP027732">
    <property type="protein sequence ID" value="BDZ49708.1"/>
    <property type="molecule type" value="Genomic_DNA"/>
</dbReference>
<dbReference type="PANTHER" id="PTHR43441:SF10">
    <property type="entry name" value="ACETYLTRANSFERASE"/>
    <property type="match status" value="1"/>
</dbReference>
<dbReference type="PANTHER" id="PTHR43441">
    <property type="entry name" value="RIBOSOMAL-PROTEIN-SERINE ACETYLTRANSFERASE"/>
    <property type="match status" value="1"/>
</dbReference>
<protein>
    <submittedName>
        <fullName evidence="2">Acetyltransferase</fullName>
    </submittedName>
</protein>
<dbReference type="Pfam" id="PF13302">
    <property type="entry name" value="Acetyltransf_3"/>
    <property type="match status" value="1"/>
</dbReference>
<gene>
    <name evidence="2" type="ORF">GCM10025867_19490</name>
</gene>
<dbReference type="PROSITE" id="PS51186">
    <property type="entry name" value="GNAT"/>
    <property type="match status" value="1"/>
</dbReference>
<dbReference type="SUPFAM" id="SSF55729">
    <property type="entry name" value="Acyl-CoA N-acyltransferases (Nat)"/>
    <property type="match status" value="1"/>
</dbReference>
<evidence type="ECO:0000259" key="1">
    <source>
        <dbReference type="PROSITE" id="PS51186"/>
    </source>
</evidence>
<dbReference type="InterPro" id="IPR016181">
    <property type="entry name" value="Acyl_CoA_acyltransferase"/>
</dbReference>
<dbReference type="Proteomes" id="UP001321486">
    <property type="component" value="Chromosome"/>
</dbReference>